<dbReference type="InterPro" id="IPR000014">
    <property type="entry name" value="PAS"/>
</dbReference>
<dbReference type="SMART" id="SM00388">
    <property type="entry name" value="HisKA"/>
    <property type="match status" value="1"/>
</dbReference>
<protein>
    <recommendedName>
        <fullName evidence="3">histidine kinase</fullName>
        <ecNumber evidence="3">2.7.13.3</ecNumber>
    </recommendedName>
</protein>
<keyword evidence="17" id="KW-1185">Reference proteome</keyword>
<name>A0ABQ6FF66_9RHOO</name>
<feature type="domain" description="PAS" evidence="14">
    <location>
        <begin position="331"/>
        <end position="403"/>
    </location>
</feature>
<dbReference type="PANTHER" id="PTHR45339">
    <property type="entry name" value="HYBRID SIGNAL TRANSDUCTION HISTIDINE KINASE J"/>
    <property type="match status" value="1"/>
</dbReference>
<dbReference type="InterPro" id="IPR013655">
    <property type="entry name" value="PAS_fold_3"/>
</dbReference>
<dbReference type="Pfam" id="PF02518">
    <property type="entry name" value="HATPase_c"/>
    <property type="match status" value="1"/>
</dbReference>
<feature type="transmembrane region" description="Helical" evidence="11">
    <location>
        <begin position="162"/>
        <end position="182"/>
    </location>
</feature>
<evidence type="ECO:0000256" key="11">
    <source>
        <dbReference type="SAM" id="Phobius"/>
    </source>
</evidence>
<evidence type="ECO:0000259" key="14">
    <source>
        <dbReference type="PROSITE" id="PS50112"/>
    </source>
</evidence>
<dbReference type="CDD" id="cd00130">
    <property type="entry name" value="PAS"/>
    <property type="match status" value="3"/>
</dbReference>
<feature type="domain" description="PAC" evidence="15">
    <location>
        <begin position="278"/>
        <end position="330"/>
    </location>
</feature>
<dbReference type="InterPro" id="IPR013656">
    <property type="entry name" value="PAS_4"/>
</dbReference>
<dbReference type="EMBL" id="BSPX01000051">
    <property type="protein sequence ID" value="GLT23546.1"/>
    <property type="molecule type" value="Genomic_DNA"/>
</dbReference>
<dbReference type="InterPro" id="IPR001789">
    <property type="entry name" value="Sig_transdc_resp-reg_receiver"/>
</dbReference>
<dbReference type="InterPro" id="IPR036890">
    <property type="entry name" value="HATPase_C_sf"/>
</dbReference>
<evidence type="ECO:0000256" key="8">
    <source>
        <dbReference type="ARBA" id="ARBA00023012"/>
    </source>
</evidence>
<feature type="transmembrane region" description="Helical" evidence="11">
    <location>
        <begin position="66"/>
        <end position="89"/>
    </location>
</feature>
<evidence type="ECO:0000256" key="6">
    <source>
        <dbReference type="ARBA" id="ARBA00022692"/>
    </source>
</evidence>
<dbReference type="SUPFAM" id="SSF55785">
    <property type="entry name" value="PYP-like sensor domain (PAS domain)"/>
    <property type="match status" value="3"/>
</dbReference>
<dbReference type="NCBIfam" id="TIGR00229">
    <property type="entry name" value="sensory_box"/>
    <property type="match status" value="3"/>
</dbReference>
<dbReference type="Gene3D" id="3.30.450.20">
    <property type="entry name" value="PAS domain"/>
    <property type="match status" value="3"/>
</dbReference>
<dbReference type="Proteomes" id="UP001157167">
    <property type="component" value="Unassembled WGS sequence"/>
</dbReference>
<keyword evidence="4" id="KW-1003">Cell membrane</keyword>
<keyword evidence="8" id="KW-0902">Two-component regulatory system</keyword>
<feature type="domain" description="PAC" evidence="15">
    <location>
        <begin position="406"/>
        <end position="459"/>
    </location>
</feature>
<proteinExistence type="predicted"/>
<dbReference type="SMART" id="SM00448">
    <property type="entry name" value="REC"/>
    <property type="match status" value="1"/>
</dbReference>
<dbReference type="CDD" id="cd16922">
    <property type="entry name" value="HATPase_EvgS-ArcB-TorS-like"/>
    <property type="match status" value="1"/>
</dbReference>
<evidence type="ECO:0000256" key="7">
    <source>
        <dbReference type="ARBA" id="ARBA00022989"/>
    </source>
</evidence>
<evidence type="ECO:0000256" key="9">
    <source>
        <dbReference type="ARBA" id="ARBA00023136"/>
    </source>
</evidence>
<feature type="domain" description="Response regulatory" evidence="13">
    <location>
        <begin position="875"/>
        <end position="991"/>
    </location>
</feature>
<dbReference type="InterPro" id="IPR036097">
    <property type="entry name" value="HisK_dim/P_sf"/>
</dbReference>
<evidence type="ECO:0000256" key="10">
    <source>
        <dbReference type="PROSITE-ProRule" id="PRU00169"/>
    </source>
</evidence>
<evidence type="ECO:0000313" key="17">
    <source>
        <dbReference type="Proteomes" id="UP001157167"/>
    </source>
</evidence>
<keyword evidence="6 11" id="KW-0812">Transmembrane</keyword>
<dbReference type="InterPro" id="IPR011006">
    <property type="entry name" value="CheY-like_superfamily"/>
</dbReference>
<feature type="domain" description="PAS" evidence="14">
    <location>
        <begin position="204"/>
        <end position="274"/>
    </location>
</feature>
<dbReference type="SUPFAM" id="SSF47384">
    <property type="entry name" value="Homodimeric domain of signal transducing histidine kinase"/>
    <property type="match status" value="1"/>
</dbReference>
<dbReference type="InterPro" id="IPR035965">
    <property type="entry name" value="PAS-like_dom_sf"/>
</dbReference>
<dbReference type="InterPro" id="IPR005467">
    <property type="entry name" value="His_kinase_dom"/>
</dbReference>
<evidence type="ECO:0000259" key="12">
    <source>
        <dbReference type="PROSITE" id="PS50109"/>
    </source>
</evidence>
<dbReference type="Gene3D" id="1.10.287.130">
    <property type="match status" value="1"/>
</dbReference>
<dbReference type="Pfam" id="PF00072">
    <property type="entry name" value="Response_reg"/>
    <property type="match status" value="1"/>
</dbReference>
<dbReference type="InterPro" id="IPR004358">
    <property type="entry name" value="Sig_transdc_His_kin-like_C"/>
</dbReference>
<feature type="transmembrane region" description="Helical" evidence="11">
    <location>
        <begin position="101"/>
        <end position="120"/>
    </location>
</feature>
<feature type="domain" description="PAS" evidence="14">
    <location>
        <begin position="463"/>
        <end position="533"/>
    </location>
</feature>
<feature type="domain" description="PAC" evidence="15">
    <location>
        <begin position="533"/>
        <end position="591"/>
    </location>
</feature>
<dbReference type="Pfam" id="PF08448">
    <property type="entry name" value="PAS_4"/>
    <property type="match status" value="2"/>
</dbReference>
<comment type="catalytic activity">
    <reaction evidence="1">
        <text>ATP + protein L-histidine = ADP + protein N-phospho-L-histidine.</text>
        <dbReference type="EC" id="2.7.13.3"/>
    </reaction>
</comment>
<gene>
    <name evidence="16" type="ORF">GCM10007933_30130</name>
</gene>
<dbReference type="SUPFAM" id="SSF52172">
    <property type="entry name" value="CheY-like"/>
    <property type="match status" value="1"/>
</dbReference>
<evidence type="ECO:0000256" key="4">
    <source>
        <dbReference type="ARBA" id="ARBA00022475"/>
    </source>
</evidence>
<dbReference type="InterPro" id="IPR011620">
    <property type="entry name" value="Sig_transdc_His_kinase_LytS_TM"/>
</dbReference>
<keyword evidence="7 11" id="KW-1133">Transmembrane helix</keyword>
<dbReference type="Pfam" id="PF08447">
    <property type="entry name" value="PAS_3"/>
    <property type="match status" value="1"/>
</dbReference>
<dbReference type="Pfam" id="PF00512">
    <property type="entry name" value="HisKA"/>
    <property type="match status" value="1"/>
</dbReference>
<keyword evidence="9 11" id="KW-0472">Membrane</keyword>
<dbReference type="CDD" id="cd17546">
    <property type="entry name" value="REC_hyHK_CKI1_RcsC-like"/>
    <property type="match status" value="1"/>
</dbReference>
<evidence type="ECO:0000259" key="15">
    <source>
        <dbReference type="PROSITE" id="PS50113"/>
    </source>
</evidence>
<dbReference type="PROSITE" id="PS50109">
    <property type="entry name" value="HIS_KIN"/>
    <property type="match status" value="1"/>
</dbReference>
<reference evidence="17" key="1">
    <citation type="journal article" date="2019" name="Int. J. Syst. Evol. Microbiol.">
        <title>The Global Catalogue of Microorganisms (GCM) 10K type strain sequencing project: providing services to taxonomists for standard genome sequencing and annotation.</title>
        <authorList>
            <consortium name="The Broad Institute Genomics Platform"/>
            <consortium name="The Broad Institute Genome Sequencing Center for Infectious Disease"/>
            <person name="Wu L."/>
            <person name="Ma J."/>
        </authorList>
    </citation>
    <scope>NUCLEOTIDE SEQUENCE [LARGE SCALE GENOMIC DNA]</scope>
    <source>
        <strain evidence="17">NBRC 102407</strain>
    </source>
</reference>
<evidence type="ECO:0000313" key="16">
    <source>
        <dbReference type="EMBL" id="GLT23546.1"/>
    </source>
</evidence>
<dbReference type="Gene3D" id="3.40.50.2300">
    <property type="match status" value="1"/>
</dbReference>
<feature type="modified residue" description="4-aspartylphosphate" evidence="10">
    <location>
        <position position="924"/>
    </location>
</feature>
<evidence type="ECO:0000256" key="2">
    <source>
        <dbReference type="ARBA" id="ARBA00004651"/>
    </source>
</evidence>
<dbReference type="SMART" id="SM00387">
    <property type="entry name" value="HATPase_c"/>
    <property type="match status" value="1"/>
</dbReference>
<dbReference type="Gene3D" id="3.30.565.10">
    <property type="entry name" value="Histidine kinase-like ATPase, C-terminal domain"/>
    <property type="match status" value="1"/>
</dbReference>
<dbReference type="PROSITE" id="PS50110">
    <property type="entry name" value="RESPONSE_REGULATORY"/>
    <property type="match status" value="1"/>
</dbReference>
<dbReference type="PROSITE" id="PS50112">
    <property type="entry name" value="PAS"/>
    <property type="match status" value="3"/>
</dbReference>
<organism evidence="16 17">
    <name type="scientific">Zoogloea oryzae</name>
    <dbReference type="NCBI Taxonomy" id="310767"/>
    <lineage>
        <taxon>Bacteria</taxon>
        <taxon>Pseudomonadati</taxon>
        <taxon>Pseudomonadota</taxon>
        <taxon>Betaproteobacteria</taxon>
        <taxon>Rhodocyclales</taxon>
        <taxon>Zoogloeaceae</taxon>
        <taxon>Zoogloea</taxon>
    </lineage>
</organism>
<comment type="subcellular location">
    <subcellularLocation>
        <location evidence="2">Cell membrane</location>
        <topology evidence="2">Multi-pass membrane protein</topology>
    </subcellularLocation>
</comment>
<dbReference type="PROSITE" id="PS50113">
    <property type="entry name" value="PAC"/>
    <property type="match status" value="3"/>
</dbReference>
<sequence>MLIGLINNIAFLVALVAAGQAVFSRFEKNSQSREGSIGLLFGCVALLGMVNPVTFAPGLIFDGRSIVLSVAGVVGGGLAAAIAAAMAAVYRYHLGGTGATVGVMVIAQSALLGVLARWWWAKRRRSPSPLDFVALGVVVQIGQLVAFAQLPNRAGHAFIEQAWWVLLLFYPLATMLLCVSFRNYEQQQSDREALQAAEHAVVRERAILRTLIDTLPDLIWLKDAQGVYLSCNRRFEAFFGASEQAIVGKTDYDFVSRELADFFRAHDRKAMETNGPSINEEEVSFASDGHREILETTKIPMRDEHGHLIGVLGISHDITEHKQSKQALENSEQRLNMALRIARQGWFEANLQTGEIAVSPEYPRMLGFDPAEFNSTMSDWRNSIHPDDLPQLQALLRLALKTGSVQEMRYRRRNKAGEWQWIDSVGQVTEWDQTGRALRLTGIHMDITDRIQSDIRLRTTLAENERFREALDAVPAHVFIKDLESRYTYANQMTLKMFGCTAEVLLGRGDADFFPPETVQRLRTIDLQVFSGAKSEVEIVVPGDGPDKTDRIYWEVKTPLYADSEHLKVSGLLGIATDITERKRTERELIAHRDHLETLVKERTAALQLAKQAAETANMAKSAFLANMSHEIRTPLNAIIGMTHILRRNGVAEHQAGRLNKIEAAGNHLLEIVNAVLDLSKIEAGKLSLAEDPLDLDELIDDVSSMVSVRVRAKGLRYGIEVGDLPGNLLGDRTRLQEALLNYLANAVKFTEEGSVTLRVRLMDETPETARVRFEVSDTGPGISPEALPRLFSAFEQADNSISRKYGGTGLGLAITRKIAQLMGGDAGVETEPGKGSTFWLAVRLKKGDGGRGAIAARAATNAEDTLRQAFSGTRILLAEDEPINREVALTLLEDVGLLIDIAEDGAQALKLAGENDYALILMDMQMPNMDGLEATRRIRQLGGAQSVPIVAMTANAFAEDKARCFEAGMNDFITKPVNPDTLFVTLLRWLQQRHATRGA</sequence>
<comment type="caution">
    <text evidence="16">The sequence shown here is derived from an EMBL/GenBank/DDBJ whole genome shotgun (WGS) entry which is preliminary data.</text>
</comment>
<keyword evidence="5 10" id="KW-0597">Phosphoprotein</keyword>
<dbReference type="SUPFAM" id="SSF55874">
    <property type="entry name" value="ATPase domain of HSP90 chaperone/DNA topoisomerase II/histidine kinase"/>
    <property type="match status" value="1"/>
</dbReference>
<dbReference type="PANTHER" id="PTHR45339:SF1">
    <property type="entry name" value="HYBRID SIGNAL TRANSDUCTION HISTIDINE KINASE J"/>
    <property type="match status" value="1"/>
</dbReference>
<dbReference type="PRINTS" id="PR00344">
    <property type="entry name" value="BCTRLSENSOR"/>
</dbReference>
<evidence type="ECO:0000256" key="5">
    <source>
        <dbReference type="ARBA" id="ARBA00022553"/>
    </source>
</evidence>
<evidence type="ECO:0000256" key="1">
    <source>
        <dbReference type="ARBA" id="ARBA00000085"/>
    </source>
</evidence>
<dbReference type="SMART" id="SM00086">
    <property type="entry name" value="PAC"/>
    <property type="match status" value="3"/>
</dbReference>
<feature type="domain" description="Histidine kinase" evidence="12">
    <location>
        <begin position="627"/>
        <end position="847"/>
    </location>
</feature>
<feature type="transmembrane region" description="Helical" evidence="11">
    <location>
        <begin position="38"/>
        <end position="60"/>
    </location>
</feature>
<evidence type="ECO:0000256" key="3">
    <source>
        <dbReference type="ARBA" id="ARBA00012438"/>
    </source>
</evidence>
<feature type="transmembrane region" description="Helical" evidence="11">
    <location>
        <begin position="6"/>
        <end position="26"/>
    </location>
</feature>
<dbReference type="RefSeq" id="WP_284188749.1">
    <property type="nucleotide sequence ID" value="NZ_BSPX01000051.1"/>
</dbReference>
<dbReference type="InterPro" id="IPR000700">
    <property type="entry name" value="PAS-assoc_C"/>
</dbReference>
<dbReference type="EC" id="2.7.13.3" evidence="3"/>
<dbReference type="Pfam" id="PF07694">
    <property type="entry name" value="5TM-5TMR_LYT"/>
    <property type="match status" value="1"/>
</dbReference>
<dbReference type="Gene3D" id="2.10.70.100">
    <property type="match status" value="1"/>
</dbReference>
<dbReference type="SMART" id="SM00091">
    <property type="entry name" value="PAS"/>
    <property type="match status" value="3"/>
</dbReference>
<dbReference type="CDD" id="cd00082">
    <property type="entry name" value="HisKA"/>
    <property type="match status" value="1"/>
</dbReference>
<evidence type="ECO:0000259" key="13">
    <source>
        <dbReference type="PROSITE" id="PS50110"/>
    </source>
</evidence>
<accession>A0ABQ6FF66</accession>
<dbReference type="InterPro" id="IPR003661">
    <property type="entry name" value="HisK_dim/P_dom"/>
</dbReference>
<dbReference type="InterPro" id="IPR001610">
    <property type="entry name" value="PAC"/>
</dbReference>
<dbReference type="InterPro" id="IPR003594">
    <property type="entry name" value="HATPase_dom"/>
</dbReference>